<accession>E1SLB5</accession>
<proteinExistence type="predicted"/>
<dbReference type="Proteomes" id="UP000006683">
    <property type="component" value="Chromosome"/>
</dbReference>
<dbReference type="Pfam" id="PF08241">
    <property type="entry name" value="Methyltransf_11"/>
    <property type="match status" value="1"/>
</dbReference>
<dbReference type="GO" id="GO:0032259">
    <property type="term" value="P:methylation"/>
    <property type="evidence" value="ECO:0007669"/>
    <property type="project" value="UniProtKB-KW"/>
</dbReference>
<dbReference type="PANTHER" id="PTHR43464:SF82">
    <property type="entry name" value="METHYLTRANSFERASE DOMAIN-CONTAINING PROTEIN"/>
    <property type="match status" value="1"/>
</dbReference>
<dbReference type="KEGG" id="fbl:Fbal_2276"/>
<gene>
    <name evidence="2" type="ordered locus">Fbal_2276</name>
</gene>
<name>E1SLB5_FERBD</name>
<dbReference type="AlphaFoldDB" id="E1SLB5"/>
<dbReference type="GO" id="GO:0008757">
    <property type="term" value="F:S-adenosylmethionine-dependent methyltransferase activity"/>
    <property type="evidence" value="ECO:0007669"/>
    <property type="project" value="InterPro"/>
</dbReference>
<sequence>MMNEMYTRYAKAYAEAVKDNDYNAEFERPTTLAMLDRAMPELAGHRVLDLGCGSGEYVDALRARGAQVTAVDGSGPMVELVRQRFAGDPRVCCYQQDLAQGLPGESEGQYDLVLSSLMVHYLADQSPFFAECARVLKPGGRLLVSTHSPVADAALSASGNYYVREAITEQWETVGVPVEVTFYRRSLSEQIAAITDNGFAILALEEGTPTERLRMRSPDTYLRLTTEPNFLFVLARKQP</sequence>
<reference evidence="2 3" key="1">
    <citation type="journal article" date="2010" name="Stand. Genomic Sci.">
        <title>Complete genome sequence of Ferrimonas balearica type strain (PAT).</title>
        <authorList>
            <person name="Nolan M."/>
            <person name="Sikorski J."/>
            <person name="Davenport K."/>
            <person name="Lucas S."/>
            <person name="Glavina Del Rio T."/>
            <person name="Tice H."/>
            <person name="Cheng J."/>
            <person name="Goodwin L."/>
            <person name="Pitluck S."/>
            <person name="Liolios K."/>
            <person name="Ivanova N."/>
            <person name="Mavromatis K."/>
            <person name="Ovchinnikova G."/>
            <person name="Pati A."/>
            <person name="Chen A."/>
            <person name="Palaniappan K."/>
            <person name="Land M."/>
            <person name="Hauser L."/>
            <person name="Chang Y."/>
            <person name="Jeffries C."/>
            <person name="Tapia R."/>
            <person name="Brettin T."/>
            <person name="Detter J."/>
            <person name="Han C."/>
            <person name="Yasawong M."/>
            <person name="Rohde M."/>
            <person name="Tindall B."/>
            <person name="Goker M."/>
            <person name="Woyke T."/>
            <person name="Bristow J."/>
            <person name="Eisen J."/>
            <person name="Markowitz V."/>
            <person name="Hugenholtz P."/>
            <person name="Kyrpides N."/>
            <person name="Klenk H."/>
            <person name="Lapidus A."/>
        </authorList>
    </citation>
    <scope>NUCLEOTIDE SEQUENCE [LARGE SCALE GENOMIC DNA]</scope>
    <source>
        <strain evidence="3">DSM 9799 / CCM 4581 / KCTC 23876 / PAT</strain>
    </source>
</reference>
<evidence type="ECO:0000259" key="1">
    <source>
        <dbReference type="Pfam" id="PF08241"/>
    </source>
</evidence>
<dbReference type="PANTHER" id="PTHR43464">
    <property type="entry name" value="METHYLTRANSFERASE"/>
    <property type="match status" value="1"/>
</dbReference>
<keyword evidence="3" id="KW-1185">Reference proteome</keyword>
<evidence type="ECO:0000313" key="3">
    <source>
        <dbReference type="Proteomes" id="UP000006683"/>
    </source>
</evidence>
<dbReference type="Gene3D" id="3.40.50.150">
    <property type="entry name" value="Vaccinia Virus protein VP39"/>
    <property type="match status" value="1"/>
</dbReference>
<dbReference type="STRING" id="550540.Fbal_2276"/>
<dbReference type="SUPFAM" id="SSF53335">
    <property type="entry name" value="S-adenosyl-L-methionine-dependent methyltransferases"/>
    <property type="match status" value="1"/>
</dbReference>
<dbReference type="InterPro" id="IPR029063">
    <property type="entry name" value="SAM-dependent_MTases_sf"/>
</dbReference>
<feature type="domain" description="Methyltransferase type 11" evidence="1">
    <location>
        <begin position="48"/>
        <end position="144"/>
    </location>
</feature>
<dbReference type="EMBL" id="CP002209">
    <property type="protein sequence ID" value="ADN76479.1"/>
    <property type="molecule type" value="Genomic_DNA"/>
</dbReference>
<dbReference type="CDD" id="cd02440">
    <property type="entry name" value="AdoMet_MTases"/>
    <property type="match status" value="1"/>
</dbReference>
<dbReference type="OrthoDB" id="5800887at2"/>
<dbReference type="eggNOG" id="COG0500">
    <property type="taxonomic scope" value="Bacteria"/>
</dbReference>
<dbReference type="InterPro" id="IPR013216">
    <property type="entry name" value="Methyltransf_11"/>
</dbReference>
<evidence type="ECO:0000313" key="2">
    <source>
        <dbReference type="EMBL" id="ADN76479.1"/>
    </source>
</evidence>
<organism evidence="2 3">
    <name type="scientific">Ferrimonas balearica (strain DSM 9799 / CCM 4581 / KCTC 23876 / PAT)</name>
    <dbReference type="NCBI Taxonomy" id="550540"/>
    <lineage>
        <taxon>Bacteria</taxon>
        <taxon>Pseudomonadati</taxon>
        <taxon>Pseudomonadota</taxon>
        <taxon>Gammaproteobacteria</taxon>
        <taxon>Alteromonadales</taxon>
        <taxon>Ferrimonadaceae</taxon>
        <taxon>Ferrimonas</taxon>
    </lineage>
</organism>
<keyword evidence="2" id="KW-0489">Methyltransferase</keyword>
<keyword evidence="2" id="KW-0808">Transferase</keyword>
<dbReference type="HOGENOM" id="CLU_049749_5_0_6"/>
<protein>
    <submittedName>
        <fullName evidence="2">Methyltransferase type 11</fullName>
    </submittedName>
</protein>